<dbReference type="Gene3D" id="1.20.1280.140">
    <property type="match status" value="1"/>
</dbReference>
<gene>
    <name evidence="2" type="ORF">FKW77_003469</name>
</gene>
<reference evidence="2 3" key="1">
    <citation type="submission" date="2019-07" db="EMBL/GenBank/DDBJ databases">
        <title>Finished genome of Venturia effusa.</title>
        <authorList>
            <person name="Young C.A."/>
            <person name="Cox M.P."/>
            <person name="Ganley A.R.D."/>
            <person name="David W.J."/>
        </authorList>
    </citation>
    <scope>NUCLEOTIDE SEQUENCE [LARGE SCALE GENOMIC DNA]</scope>
    <source>
        <strain evidence="3">albino</strain>
    </source>
</reference>
<organism evidence="2 3">
    <name type="scientific">Venturia effusa</name>
    <dbReference type="NCBI Taxonomy" id="50376"/>
    <lineage>
        <taxon>Eukaryota</taxon>
        <taxon>Fungi</taxon>
        <taxon>Dikarya</taxon>
        <taxon>Ascomycota</taxon>
        <taxon>Pezizomycotina</taxon>
        <taxon>Dothideomycetes</taxon>
        <taxon>Pleosporomycetidae</taxon>
        <taxon>Venturiales</taxon>
        <taxon>Venturiaceae</taxon>
        <taxon>Venturia</taxon>
    </lineage>
</organism>
<dbReference type="Pfam" id="PF12296">
    <property type="entry name" value="HsbA"/>
    <property type="match status" value="1"/>
</dbReference>
<dbReference type="PANTHER" id="PTHR38123">
    <property type="entry name" value="CELL WALL SERINE-THREONINE-RICH GALACTOMANNOPROTEIN MP1 (AFU_ORTHOLOGUE AFUA_4G03240)"/>
    <property type="match status" value="1"/>
</dbReference>
<dbReference type="PANTHER" id="PTHR38123:SF6">
    <property type="entry name" value="CELL WALL SERINE-THREONINE-RICH GALACTOMANNOPROTEIN MP1 (AFU_ORTHOLOGUE AFUA_4G03240)"/>
    <property type="match status" value="1"/>
</dbReference>
<dbReference type="EMBL" id="CP042188">
    <property type="protein sequence ID" value="QDS70002.1"/>
    <property type="molecule type" value="Genomic_DNA"/>
</dbReference>
<dbReference type="AlphaFoldDB" id="A0A517L308"/>
<evidence type="ECO:0000313" key="3">
    <source>
        <dbReference type="Proteomes" id="UP000316270"/>
    </source>
</evidence>
<dbReference type="GO" id="GO:0005576">
    <property type="term" value="C:extracellular region"/>
    <property type="evidence" value="ECO:0007669"/>
    <property type="project" value="TreeGrafter"/>
</dbReference>
<name>A0A517L308_9PEZI</name>
<dbReference type="STRING" id="50376.A0A517L308"/>
<protein>
    <recommendedName>
        <fullName evidence="4">Cell wall mannoprotein 1</fullName>
    </recommendedName>
</protein>
<keyword evidence="1" id="KW-0732">Signal</keyword>
<feature type="signal peptide" evidence="1">
    <location>
        <begin position="1"/>
        <end position="17"/>
    </location>
</feature>
<dbReference type="OrthoDB" id="2422134at2759"/>
<evidence type="ECO:0008006" key="4">
    <source>
        <dbReference type="Google" id="ProtNLM"/>
    </source>
</evidence>
<proteinExistence type="predicted"/>
<keyword evidence="3" id="KW-1185">Reference proteome</keyword>
<evidence type="ECO:0000256" key="1">
    <source>
        <dbReference type="SAM" id="SignalP"/>
    </source>
</evidence>
<dbReference type="InterPro" id="IPR021054">
    <property type="entry name" value="Cell_wall_mannoprotein_1"/>
</dbReference>
<evidence type="ECO:0000313" key="2">
    <source>
        <dbReference type="EMBL" id="QDS70002.1"/>
    </source>
</evidence>
<dbReference type="Proteomes" id="UP000316270">
    <property type="component" value="Chromosome 4"/>
</dbReference>
<sequence length="184" mass="18325">MQFKQILALALAGTAVASPIQAVVDSVAGAQDLATIQAAFASVEAALTTLDTSIKGLTAPGTEAATKKITDESDAVKKALDDGSAKIAASGPVSLTEALQVQVASNKLTGLTSTVITDLIAKKDIIVGAKQAKTTVDSLTGQKTAAENFVKAISGKVPTGVQTIAQAASKSVGDSLAKGIAAFS</sequence>
<feature type="chain" id="PRO_5021947463" description="Cell wall mannoprotein 1" evidence="1">
    <location>
        <begin position="18"/>
        <end position="184"/>
    </location>
</feature>
<accession>A0A517L308</accession>